<feature type="compositionally biased region" description="Acidic residues" evidence="9">
    <location>
        <begin position="169"/>
        <end position="179"/>
    </location>
</feature>
<dbReference type="Pfam" id="PF18097">
    <property type="entry name" value="Vta1_C"/>
    <property type="match status" value="1"/>
</dbReference>
<evidence type="ECO:0000256" key="8">
    <source>
        <dbReference type="ARBA" id="ARBA00023136"/>
    </source>
</evidence>
<feature type="compositionally biased region" description="Polar residues" evidence="9">
    <location>
        <begin position="356"/>
        <end position="385"/>
    </location>
</feature>
<dbReference type="PANTHER" id="PTHR46009">
    <property type="entry name" value="VACUOLAR PROTEIN SORTING-ASSOCIATED PROTEIN VTA1 HOMOLOG"/>
    <property type="match status" value="1"/>
</dbReference>
<organism evidence="12 13">
    <name type="scientific">Elasticomyces elasticus</name>
    <dbReference type="NCBI Taxonomy" id="574655"/>
    <lineage>
        <taxon>Eukaryota</taxon>
        <taxon>Fungi</taxon>
        <taxon>Dikarya</taxon>
        <taxon>Ascomycota</taxon>
        <taxon>Pezizomycotina</taxon>
        <taxon>Dothideomycetes</taxon>
        <taxon>Dothideomycetidae</taxon>
        <taxon>Mycosphaerellales</taxon>
        <taxon>Teratosphaeriaceae</taxon>
        <taxon>Elasticomyces</taxon>
    </lineage>
</organism>
<dbReference type="InterPro" id="IPR044538">
    <property type="entry name" value="Vta1-like"/>
</dbReference>
<dbReference type="AlphaFoldDB" id="A0AAN7W3U1"/>
<dbReference type="Pfam" id="PF04652">
    <property type="entry name" value="Vta1"/>
    <property type="match status" value="1"/>
</dbReference>
<feature type="domain" description="Vta1 C-terminal" evidence="11">
    <location>
        <begin position="425"/>
        <end position="453"/>
    </location>
</feature>
<sequence length="459" mass="49489">MAAALPAKLKTAGLTPFATRATQLEKFKPIVWYWLEYYILQQILSRQLHSGDEETQTYAVQLMDTLEAFKVANSANDAIADDLAAKAYIENFAAETFARGDEAQRTNKVTRQTADTFQAASTFIELLSIWGKLEDEWVKRSKYAKYHAVRIAKAIKAGEDPNATNPVVEEPEAQPTDPDDVDAELKALERGQNDSLSPATGYRGPTVEDAPPSALSSRPQSVRPPENIRAPTSRTMSATSQSSGGNLNLPSAPQPLPHNNHHNQMDVDVSPIDQPSQGSIGGGYFPTSAAISGDSQMPDDDPPIVLPHPTNSQGDNGSPESDYYSSHTTSTPTPGAGPPPPLQQQQHVYQQPPTPAVQSPGTSFYAQPPTIHNQQPHATNQYSQHQPQNPASFVPPPPPPAQQFTHHGHGPPPGGWIADDEAVLAAQKHAKWAISALNFEDVGTAVKELRAALVRLGAA</sequence>
<evidence type="ECO:0000256" key="3">
    <source>
        <dbReference type="ARBA" id="ARBA00007895"/>
    </source>
</evidence>
<keyword evidence="8" id="KW-0472">Membrane</keyword>
<dbReference type="InterPro" id="IPR039431">
    <property type="entry name" value="Vta1/CALS_N"/>
</dbReference>
<dbReference type="GO" id="GO:0010008">
    <property type="term" value="C:endosome membrane"/>
    <property type="evidence" value="ECO:0007669"/>
    <property type="project" value="UniProtKB-SubCell"/>
</dbReference>
<feature type="compositionally biased region" description="Polar residues" evidence="9">
    <location>
        <begin position="230"/>
        <end position="251"/>
    </location>
</feature>
<dbReference type="GO" id="GO:0032511">
    <property type="term" value="P:late endosome to vacuole transport via multivesicular body sorting pathway"/>
    <property type="evidence" value="ECO:0007669"/>
    <property type="project" value="InterPro"/>
</dbReference>
<comment type="subcellular location">
    <subcellularLocation>
        <location evidence="2">Cytoplasm</location>
    </subcellularLocation>
    <subcellularLocation>
        <location evidence="1">Endosome membrane</location>
        <topology evidence="1">Peripheral membrane protein</topology>
    </subcellularLocation>
</comment>
<gene>
    <name evidence="12" type="ORF">LTR97_008686</name>
</gene>
<feature type="compositionally biased region" description="Polar residues" evidence="9">
    <location>
        <begin position="309"/>
        <end position="327"/>
    </location>
</feature>
<keyword evidence="4" id="KW-0813">Transport</keyword>
<reference evidence="12" key="1">
    <citation type="submission" date="2023-08" db="EMBL/GenBank/DDBJ databases">
        <title>Black Yeasts Isolated from many extreme environments.</title>
        <authorList>
            <person name="Coleine C."/>
            <person name="Stajich J.E."/>
            <person name="Selbmann L."/>
        </authorList>
    </citation>
    <scope>NUCLEOTIDE SEQUENCE</scope>
    <source>
        <strain evidence="12">CCFEE 5810</strain>
    </source>
</reference>
<evidence type="ECO:0000256" key="1">
    <source>
        <dbReference type="ARBA" id="ARBA00004481"/>
    </source>
</evidence>
<feature type="domain" description="Vta1/callose synthase N-terminal" evidence="10">
    <location>
        <begin position="14"/>
        <end position="156"/>
    </location>
</feature>
<comment type="similarity">
    <text evidence="3">Belongs to the VTA1 family.</text>
</comment>
<evidence type="ECO:0000313" key="13">
    <source>
        <dbReference type="Proteomes" id="UP001310594"/>
    </source>
</evidence>
<dbReference type="GO" id="GO:0015031">
    <property type="term" value="P:protein transport"/>
    <property type="evidence" value="ECO:0007669"/>
    <property type="project" value="UniProtKB-KW"/>
</dbReference>
<evidence type="ECO:0000259" key="11">
    <source>
        <dbReference type="Pfam" id="PF18097"/>
    </source>
</evidence>
<comment type="caution">
    <text evidence="12">The sequence shown here is derived from an EMBL/GenBank/DDBJ whole genome shotgun (WGS) entry which is preliminary data.</text>
</comment>
<keyword evidence="5" id="KW-0963">Cytoplasm</keyword>
<dbReference type="InterPro" id="IPR023175">
    <property type="entry name" value="Vta1/CALS_N_sf"/>
</dbReference>
<evidence type="ECO:0000256" key="5">
    <source>
        <dbReference type="ARBA" id="ARBA00022490"/>
    </source>
</evidence>
<dbReference type="Proteomes" id="UP001310594">
    <property type="component" value="Unassembled WGS sequence"/>
</dbReference>
<evidence type="ECO:0000256" key="9">
    <source>
        <dbReference type="SAM" id="MobiDB-lite"/>
    </source>
</evidence>
<evidence type="ECO:0000259" key="10">
    <source>
        <dbReference type="Pfam" id="PF04652"/>
    </source>
</evidence>
<evidence type="ECO:0008006" key="14">
    <source>
        <dbReference type="Google" id="ProtNLM"/>
    </source>
</evidence>
<accession>A0AAN7W3U1</accession>
<feature type="region of interest" description="Disordered" evidence="9">
    <location>
        <begin position="189"/>
        <end position="418"/>
    </location>
</feature>
<dbReference type="PANTHER" id="PTHR46009:SF1">
    <property type="entry name" value="VACUOLAR PROTEIN SORTING-ASSOCIATED PROTEIN VTA1 HOMOLOG"/>
    <property type="match status" value="1"/>
</dbReference>
<dbReference type="GO" id="GO:0005771">
    <property type="term" value="C:multivesicular body"/>
    <property type="evidence" value="ECO:0007669"/>
    <property type="project" value="TreeGrafter"/>
</dbReference>
<evidence type="ECO:0000256" key="4">
    <source>
        <dbReference type="ARBA" id="ARBA00022448"/>
    </source>
</evidence>
<evidence type="ECO:0000256" key="7">
    <source>
        <dbReference type="ARBA" id="ARBA00022927"/>
    </source>
</evidence>
<evidence type="ECO:0000256" key="2">
    <source>
        <dbReference type="ARBA" id="ARBA00004496"/>
    </source>
</evidence>
<evidence type="ECO:0000256" key="6">
    <source>
        <dbReference type="ARBA" id="ARBA00022753"/>
    </source>
</evidence>
<name>A0AAN7W3U1_9PEZI</name>
<dbReference type="Gene3D" id="1.25.40.270">
    <property type="entry name" value="Vacuolar protein sorting-associated protein vta1"/>
    <property type="match status" value="1"/>
</dbReference>
<dbReference type="InterPro" id="IPR041212">
    <property type="entry name" value="Vta1_C"/>
</dbReference>
<keyword evidence="6" id="KW-0967">Endosome</keyword>
<protein>
    <recommendedName>
        <fullName evidence="14">DUF605-domain-containing protein</fullName>
    </recommendedName>
</protein>
<keyword evidence="7" id="KW-0653">Protein transport</keyword>
<proteinExistence type="inferred from homology"/>
<dbReference type="Gene3D" id="1.20.5.420">
    <property type="entry name" value="Immunoglobulin FC, subunit C"/>
    <property type="match status" value="1"/>
</dbReference>
<dbReference type="EMBL" id="JAVRQU010000014">
    <property type="protein sequence ID" value="KAK5695180.1"/>
    <property type="molecule type" value="Genomic_DNA"/>
</dbReference>
<evidence type="ECO:0000313" key="12">
    <source>
        <dbReference type="EMBL" id="KAK5695180.1"/>
    </source>
</evidence>
<feature type="region of interest" description="Disordered" evidence="9">
    <location>
        <begin position="160"/>
        <end position="179"/>
    </location>
</feature>